<keyword evidence="1" id="KW-0472">Membrane</keyword>
<keyword evidence="3" id="KW-1185">Reference proteome</keyword>
<dbReference type="Proteomes" id="UP000653127">
    <property type="component" value="Unassembled WGS sequence"/>
</dbReference>
<dbReference type="RefSeq" id="WP_249282977.1">
    <property type="nucleotide sequence ID" value="NZ_JACRST010000011.1"/>
</dbReference>
<feature type="transmembrane region" description="Helical" evidence="1">
    <location>
        <begin position="260"/>
        <end position="277"/>
    </location>
</feature>
<feature type="transmembrane region" description="Helical" evidence="1">
    <location>
        <begin position="36"/>
        <end position="57"/>
    </location>
</feature>
<proteinExistence type="predicted"/>
<gene>
    <name evidence="2" type="ORF">H8711_08130</name>
</gene>
<reference evidence="2" key="1">
    <citation type="submission" date="2020-08" db="EMBL/GenBank/DDBJ databases">
        <title>Genome public.</title>
        <authorList>
            <person name="Liu C."/>
            <person name="Sun Q."/>
        </authorList>
    </citation>
    <scope>NUCLEOTIDE SEQUENCE</scope>
    <source>
        <strain evidence="2">NSJ-31</strain>
    </source>
</reference>
<name>A0A926E0N3_9FIRM</name>
<dbReference type="AlphaFoldDB" id="A0A926E0N3"/>
<dbReference type="PANTHER" id="PTHR31566">
    <property type="entry name" value="CYTOCHROME C BIOGENESIS PROTEIN CCS1, CHLOROPLASTIC"/>
    <property type="match status" value="1"/>
</dbReference>
<keyword evidence="1" id="KW-0812">Transmembrane</keyword>
<dbReference type="EMBL" id="JACRST010000011">
    <property type="protein sequence ID" value="MBC8546899.1"/>
    <property type="molecule type" value="Genomic_DNA"/>
</dbReference>
<feature type="transmembrane region" description="Helical" evidence="1">
    <location>
        <begin position="64"/>
        <end position="85"/>
    </location>
</feature>
<dbReference type="InterPro" id="IPR023494">
    <property type="entry name" value="Cyt_c_bgen_Ccs1/CcsB/ResB"/>
</dbReference>
<organism evidence="2 3">
    <name type="scientific">Ligaoa zhengdingensis</name>
    <dbReference type="NCBI Taxonomy" id="2763658"/>
    <lineage>
        <taxon>Bacteria</taxon>
        <taxon>Bacillati</taxon>
        <taxon>Bacillota</taxon>
        <taxon>Clostridia</taxon>
        <taxon>Eubacteriales</taxon>
        <taxon>Oscillospiraceae</taxon>
        <taxon>Ligaoa</taxon>
    </lineage>
</organism>
<accession>A0A926E0N3</accession>
<evidence type="ECO:0008006" key="4">
    <source>
        <dbReference type="Google" id="ProtNLM"/>
    </source>
</evidence>
<evidence type="ECO:0000256" key="1">
    <source>
        <dbReference type="SAM" id="Phobius"/>
    </source>
</evidence>
<keyword evidence="1" id="KW-1133">Transmembrane helix</keyword>
<comment type="caution">
    <text evidence="2">The sequence shown here is derived from an EMBL/GenBank/DDBJ whole genome shotgun (WGS) entry which is preliminary data.</text>
</comment>
<evidence type="ECO:0000313" key="3">
    <source>
        <dbReference type="Proteomes" id="UP000653127"/>
    </source>
</evidence>
<protein>
    <recommendedName>
        <fullName evidence="4">ResB-like family protein</fullName>
    </recommendedName>
</protein>
<sequence length="288" mass="32755">MKLMKPSVALMAVLTAVLIVCSLVMGVNHEFKYYENPAFLLLVAVFTAVQILCIIKYKPQWKKIGFYICHIGLVVLIIGSFVSFFTVREVNFNIPIDARAAYSVVQKEDGSEVDFGFNISILDFQVEQYDPDYRLYQPDPSAPDGYSVLKETVILNRKGFYDLGNGRGTVAKEELMDQTGFLDSYETPDGLLLEKLPPADRQYEAHMRILDGDQYEVLLRVNEPCIYRGWKFYLMDYDHDGGSYVSLYVKNDPGNLPMRIGIWMLILGTAIMCFKVFDRKGDATDGVH</sequence>
<evidence type="ECO:0000313" key="2">
    <source>
        <dbReference type="EMBL" id="MBC8546899.1"/>
    </source>
</evidence>